<protein>
    <recommendedName>
        <fullName evidence="3">VWFA domain-containing protein</fullName>
    </recommendedName>
</protein>
<evidence type="ECO:0000313" key="2">
    <source>
        <dbReference type="Proteomes" id="UP000092498"/>
    </source>
</evidence>
<reference evidence="1 2" key="1">
    <citation type="submission" date="2015-11" db="EMBL/GenBank/DDBJ databases">
        <title>Whole-Genome Sequence of Candidatus Oderbacter manganicum from the National Park Lower Oder Valley, Germany.</title>
        <authorList>
            <person name="Braun B."/>
            <person name="Liere K."/>
            <person name="Szewzyk U."/>
        </authorList>
    </citation>
    <scope>NUCLEOTIDE SEQUENCE [LARGE SCALE GENOMIC DNA]</scope>
    <source>
        <strain evidence="1 2">OTSz_A_272</strain>
    </source>
</reference>
<gene>
    <name evidence="1" type="ORF">ATE48_03395</name>
</gene>
<dbReference type="AlphaFoldDB" id="A0A1B1AES2"/>
<name>A0A1B1AES2_9PROT</name>
<evidence type="ECO:0000313" key="1">
    <source>
        <dbReference type="EMBL" id="ANP45031.1"/>
    </source>
</evidence>
<dbReference type="EMBL" id="CP013244">
    <property type="protein sequence ID" value="ANP45031.1"/>
    <property type="molecule type" value="Genomic_DNA"/>
</dbReference>
<keyword evidence="2" id="KW-1185">Reference proteome</keyword>
<dbReference type="STRING" id="1759059.ATE48_03395"/>
<dbReference type="Proteomes" id="UP000092498">
    <property type="component" value="Chromosome"/>
</dbReference>
<dbReference type="OrthoDB" id="9790144at2"/>
<proteinExistence type="predicted"/>
<dbReference type="RefSeq" id="WP_066767801.1">
    <property type="nucleotide sequence ID" value="NZ_CP013244.1"/>
</dbReference>
<dbReference type="InterPro" id="IPR036465">
    <property type="entry name" value="vWFA_dom_sf"/>
</dbReference>
<accession>A0A1B1AES2</accession>
<dbReference type="SUPFAM" id="SSF53300">
    <property type="entry name" value="vWA-like"/>
    <property type="match status" value="1"/>
</dbReference>
<organism evidence="1 2">
    <name type="scientific">Candidatus Viadribacter manganicus</name>
    <dbReference type="NCBI Taxonomy" id="1759059"/>
    <lineage>
        <taxon>Bacteria</taxon>
        <taxon>Pseudomonadati</taxon>
        <taxon>Pseudomonadota</taxon>
        <taxon>Alphaproteobacteria</taxon>
        <taxon>Hyphomonadales</taxon>
        <taxon>Hyphomonadaceae</taxon>
        <taxon>Candidatus Viadribacter</taxon>
    </lineage>
</organism>
<dbReference type="InParanoid" id="A0A1B1AES2"/>
<sequence length="213" mass="23408">MSKSPLFAYILLDRSGSMEGCRDTTIDAFNEYVMGLRRSAEVDARVTLTIFDSGSIDTLQQAEPAKSSLELNRHNYVPRASTPLLDAIGHAVADIDKVELRPNEKVGLVILTDGHENASTEHTKDTIRKLLTDRQDNKGWLVTFLGADIDAFAEAGAIGIKGGNYLALKKAKLRESMGHAYASQARYVQSGDFDTAAFRDDERKDVNDDTPKS</sequence>
<dbReference type="KEGG" id="cbot:ATE48_03395"/>
<evidence type="ECO:0008006" key="3">
    <source>
        <dbReference type="Google" id="ProtNLM"/>
    </source>
</evidence>
<dbReference type="CDD" id="cd00198">
    <property type="entry name" value="vWFA"/>
    <property type="match status" value="1"/>
</dbReference>
<dbReference type="Gene3D" id="3.40.50.410">
    <property type="entry name" value="von Willebrand factor, type A domain"/>
    <property type="match status" value="1"/>
</dbReference>